<dbReference type="Pfam" id="PF05050">
    <property type="entry name" value="Methyltransf_21"/>
    <property type="match status" value="1"/>
</dbReference>
<dbReference type="RefSeq" id="WP_161767701.1">
    <property type="nucleotide sequence ID" value="NZ_JAAATW010000003.1"/>
</dbReference>
<dbReference type="InterPro" id="IPR029063">
    <property type="entry name" value="SAM-dependent_MTases_sf"/>
</dbReference>
<proteinExistence type="predicted"/>
<dbReference type="GO" id="GO:0008168">
    <property type="term" value="F:methyltransferase activity"/>
    <property type="evidence" value="ECO:0007669"/>
    <property type="project" value="UniProtKB-KW"/>
</dbReference>
<dbReference type="EMBL" id="JAAATW010000003">
    <property type="protein sequence ID" value="NBE08650.1"/>
    <property type="molecule type" value="Genomic_DNA"/>
</dbReference>
<keyword evidence="2" id="KW-0808">Transferase</keyword>
<comment type="caution">
    <text evidence="2">The sequence shown here is derived from an EMBL/GenBank/DDBJ whole genome shotgun (WGS) entry which is preliminary data.</text>
</comment>
<organism evidence="2 3">
    <name type="scientific">Paragemmobacter ruber</name>
    <dbReference type="NCBI Taxonomy" id="1985673"/>
    <lineage>
        <taxon>Bacteria</taxon>
        <taxon>Pseudomonadati</taxon>
        <taxon>Pseudomonadota</taxon>
        <taxon>Alphaproteobacteria</taxon>
        <taxon>Rhodobacterales</taxon>
        <taxon>Paracoccaceae</taxon>
        <taxon>Paragemmobacter</taxon>
    </lineage>
</organism>
<dbReference type="PANTHER" id="PTHR34203:SF15">
    <property type="entry name" value="SLL1173 PROTEIN"/>
    <property type="match status" value="1"/>
</dbReference>
<dbReference type="InterPro" id="IPR052514">
    <property type="entry name" value="SAM-dependent_MTase"/>
</dbReference>
<accession>A0ABW9Y810</accession>
<dbReference type="PANTHER" id="PTHR34203">
    <property type="entry name" value="METHYLTRANSFERASE, FKBM FAMILY PROTEIN"/>
    <property type="match status" value="1"/>
</dbReference>
<dbReference type="InterPro" id="IPR006342">
    <property type="entry name" value="FkbM_mtfrase"/>
</dbReference>
<evidence type="ECO:0000313" key="3">
    <source>
        <dbReference type="Proteomes" id="UP001517376"/>
    </source>
</evidence>
<dbReference type="GO" id="GO:0032259">
    <property type="term" value="P:methylation"/>
    <property type="evidence" value="ECO:0007669"/>
    <property type="project" value="UniProtKB-KW"/>
</dbReference>
<protein>
    <submittedName>
        <fullName evidence="2">FkbM family methyltransferase</fullName>
    </submittedName>
</protein>
<dbReference type="Proteomes" id="UP001517376">
    <property type="component" value="Unassembled WGS sequence"/>
</dbReference>
<name>A0ABW9Y810_9RHOB</name>
<evidence type="ECO:0000313" key="2">
    <source>
        <dbReference type="EMBL" id="NBE08650.1"/>
    </source>
</evidence>
<dbReference type="SUPFAM" id="SSF53335">
    <property type="entry name" value="S-adenosyl-L-methionine-dependent methyltransferases"/>
    <property type="match status" value="1"/>
</dbReference>
<dbReference type="NCBIfam" id="TIGR01444">
    <property type="entry name" value="fkbM_fam"/>
    <property type="match status" value="1"/>
</dbReference>
<keyword evidence="2" id="KW-0489">Methyltransferase</keyword>
<dbReference type="Gene3D" id="3.40.50.150">
    <property type="entry name" value="Vaccinia Virus protein VP39"/>
    <property type="match status" value="1"/>
</dbReference>
<gene>
    <name evidence="2" type="ORF">GU920_14005</name>
</gene>
<feature type="domain" description="Methyltransferase FkbM" evidence="1">
    <location>
        <begin position="74"/>
        <end position="230"/>
    </location>
</feature>
<evidence type="ECO:0000259" key="1">
    <source>
        <dbReference type="Pfam" id="PF05050"/>
    </source>
</evidence>
<keyword evidence="3" id="KW-1185">Reference proteome</keyword>
<reference evidence="3" key="1">
    <citation type="submission" date="2020-01" db="EMBL/GenBank/DDBJ databases">
        <title>Sphingomonas sp. strain CSW-10.</title>
        <authorList>
            <person name="Chen W.-M."/>
        </authorList>
    </citation>
    <scope>NUCLEOTIDE SEQUENCE [LARGE SCALE GENOMIC DNA]</scope>
    <source>
        <strain evidence="3">CCP-1</strain>
    </source>
</reference>
<sequence>MARHVLPKPSHQIMPRSEQKRIERMPRFVQGTAKLFGQEIMFTDSSGFMHSFHEIFEDQLYAFHSPHPTPLIVDVGSNIGLSIIFFKRQFPDSRIIAFEPDPDAFQALEANVAVMGYRDVDLRNTAAWVEDTELEFFVEGSLAGSTEVDFRGAGQVRRVRAERLHAVLARFDSIDFLKMDIEGAENTVLFDLLDVLPNTKRLFLEYHGLKSRPQRLGDILNALSTAGFRYSIKDAAPNKRRPFSDASQSAFDPQLNIFCVRA</sequence>